<protein>
    <submittedName>
        <fullName evidence="6">Pyridoxal phosphate-dependent aminotransferase</fullName>
    </submittedName>
</protein>
<dbReference type="PRINTS" id="PR00753">
    <property type="entry name" value="ACCSYNTHASE"/>
</dbReference>
<gene>
    <name evidence="6" type="ORF">RM528_24460</name>
</gene>
<dbReference type="RefSeq" id="WP_311710816.1">
    <property type="nucleotide sequence ID" value="NZ_JAVRFB010000021.1"/>
</dbReference>
<dbReference type="Gene3D" id="3.40.640.10">
    <property type="entry name" value="Type I PLP-dependent aspartate aminotransferase-like (Major domain)"/>
    <property type="match status" value="1"/>
</dbReference>
<dbReference type="Proteomes" id="UP001180503">
    <property type="component" value="Unassembled WGS sequence"/>
</dbReference>
<dbReference type="InterPro" id="IPR004839">
    <property type="entry name" value="Aminotransferase_I/II_large"/>
</dbReference>
<dbReference type="InterPro" id="IPR015422">
    <property type="entry name" value="PyrdxlP-dep_Trfase_small"/>
</dbReference>
<feature type="domain" description="Aminotransferase class I/classII large" evidence="5">
    <location>
        <begin position="34"/>
        <end position="380"/>
    </location>
</feature>
<reference evidence="7" key="1">
    <citation type="submission" date="2023-07" db="EMBL/GenBank/DDBJ databases">
        <title>30 novel species of actinomycetes from the DSMZ collection.</title>
        <authorList>
            <person name="Nouioui I."/>
        </authorList>
    </citation>
    <scope>NUCLEOTIDE SEQUENCE [LARGE SCALE GENOMIC DNA]</scope>
    <source>
        <strain evidence="7">DSM 41635</strain>
    </source>
</reference>
<proteinExistence type="predicted"/>
<sequence>MAHAPAHHPNVSARVSGLPSSNLAEVFKLARSRDTIDLAIGTPRFPDLSPRLVEAASSALREGHNQYEDPAGHSLLRLRIAEGLTAATDPDTEITVTAGATEALLVALLATVDPGDEVIVLTPGFEQFTTTISLVGATPRFVPLHAPDWRYDSTDLAAAFTPRTRAILLNSPSNPTGRVLGRQELDEIAGLCERWNTTAICDEVYAAYVFDGAPHLSVADIPGLAERSVVIGSWSKSHAVSGWRLGFLRADPERTEAFRRVHQMTTLGTAAPLQVAAAQAAGAVDADAAREGMAARRDLAQDIFSRMGMKFAPAEGGCYLFADFSPLVEGPPDSVAYVRGLMERTGVLLAPGAAFFAEPALGESYVRIAFNRPMETLHAAQRGLLGA</sequence>
<evidence type="ECO:0000256" key="1">
    <source>
        <dbReference type="ARBA" id="ARBA00001933"/>
    </source>
</evidence>
<dbReference type="SUPFAM" id="SSF53383">
    <property type="entry name" value="PLP-dependent transferases"/>
    <property type="match status" value="1"/>
</dbReference>
<dbReference type="CDD" id="cd00609">
    <property type="entry name" value="AAT_like"/>
    <property type="match status" value="1"/>
</dbReference>
<accession>A0ABU2QKK9</accession>
<evidence type="ECO:0000313" key="6">
    <source>
        <dbReference type="EMBL" id="MDT0404996.1"/>
    </source>
</evidence>
<evidence type="ECO:0000256" key="3">
    <source>
        <dbReference type="ARBA" id="ARBA00022679"/>
    </source>
</evidence>
<organism evidence="6 7">
    <name type="scientific">Streptomyces edwardsiae</name>
    <dbReference type="NCBI Taxonomy" id="3075527"/>
    <lineage>
        <taxon>Bacteria</taxon>
        <taxon>Bacillati</taxon>
        <taxon>Actinomycetota</taxon>
        <taxon>Actinomycetes</taxon>
        <taxon>Kitasatosporales</taxon>
        <taxon>Streptomycetaceae</taxon>
        <taxon>Streptomyces</taxon>
    </lineage>
</organism>
<evidence type="ECO:0000256" key="4">
    <source>
        <dbReference type="ARBA" id="ARBA00022898"/>
    </source>
</evidence>
<keyword evidence="4" id="KW-0663">Pyridoxal phosphate</keyword>
<dbReference type="GO" id="GO:0008483">
    <property type="term" value="F:transaminase activity"/>
    <property type="evidence" value="ECO:0007669"/>
    <property type="project" value="UniProtKB-KW"/>
</dbReference>
<dbReference type="InterPro" id="IPR015424">
    <property type="entry name" value="PyrdxlP-dep_Trfase"/>
</dbReference>
<dbReference type="InterPro" id="IPR051326">
    <property type="entry name" value="Kynurenine-oxoglutarate_AT"/>
</dbReference>
<comment type="cofactor">
    <cofactor evidence="1">
        <name>pyridoxal 5'-phosphate</name>
        <dbReference type="ChEBI" id="CHEBI:597326"/>
    </cofactor>
</comment>
<evidence type="ECO:0000259" key="5">
    <source>
        <dbReference type="Pfam" id="PF00155"/>
    </source>
</evidence>
<evidence type="ECO:0000313" key="7">
    <source>
        <dbReference type="Proteomes" id="UP001180503"/>
    </source>
</evidence>
<dbReference type="Gene3D" id="3.90.1150.10">
    <property type="entry name" value="Aspartate Aminotransferase, domain 1"/>
    <property type="match status" value="1"/>
</dbReference>
<dbReference type="EMBL" id="JAVRFB010000021">
    <property type="protein sequence ID" value="MDT0404996.1"/>
    <property type="molecule type" value="Genomic_DNA"/>
</dbReference>
<dbReference type="PANTHER" id="PTHR43807">
    <property type="entry name" value="FI04487P"/>
    <property type="match status" value="1"/>
</dbReference>
<keyword evidence="2 6" id="KW-0032">Aminotransferase</keyword>
<comment type="caution">
    <text evidence="6">The sequence shown here is derived from an EMBL/GenBank/DDBJ whole genome shotgun (WGS) entry which is preliminary data.</text>
</comment>
<dbReference type="InterPro" id="IPR015421">
    <property type="entry name" value="PyrdxlP-dep_Trfase_major"/>
</dbReference>
<name>A0ABU2QKK9_9ACTN</name>
<keyword evidence="3" id="KW-0808">Transferase</keyword>
<dbReference type="Pfam" id="PF00155">
    <property type="entry name" value="Aminotran_1_2"/>
    <property type="match status" value="1"/>
</dbReference>
<dbReference type="PANTHER" id="PTHR43807:SF20">
    <property type="entry name" value="FI04487P"/>
    <property type="match status" value="1"/>
</dbReference>
<evidence type="ECO:0000256" key="2">
    <source>
        <dbReference type="ARBA" id="ARBA00022576"/>
    </source>
</evidence>